<dbReference type="PANTHER" id="PTHR21707">
    <property type="entry name" value="FLAGELLUM-ASSOCIATED COILED-COIL DOMAIN-CONTAINING PROTEIN 1"/>
    <property type="match status" value="1"/>
</dbReference>
<dbReference type="InterPro" id="IPR026674">
    <property type="entry name" value="FLACC1"/>
</dbReference>
<comment type="caution">
    <text evidence="2">The sequence shown here is derived from an EMBL/GenBank/DDBJ whole genome shotgun (WGS) entry which is preliminary data.</text>
</comment>
<sequence>MTTVRWIFTKDGLLYRQSTPANATRPTSYGHLAYVQPGTASTENGNGVPLRMHRPKTAAAILGITRDCDRVIQLEHEPTRRHNLEAHMPMKKSKPPPWQSKIDPPLVPFVVGPGYILSKSKSKFAVTLRDEFFEPVQDEETKSKKGDHERDNLISQLQERISDLTLFLEEERLNHKQTKQKGEEFLKDKMDEMENSKRNAVAEKEREWKEELDKVKSQMTTDYNSYKATAEGQITRMKKEIEFLQGAFDSYKSSLHRETDDKWSRKQADLTNELEQKKNQELQELRQKFLQEKNLEKAQYSKEHHRALDNLRKEHKRELDSLLRKYSDHAADKERLDKCSQELQETKKDLADVKNSYNETCQQLANITRTLTDTKMRLLAFEEQFDLKVQEVDEKYQSRINDLLTEKTELKRMYRAKCEEIYEEKLLFEKDRVERVMTAKETMNKMLQSKHKANVNLAPTMKEAQDQKRIQKVRPGSAPITKGETVTAALSAGETGHLIHAEAQYVRPTVILPEDSEEIQRLRATLYEEVKSKPTHESISDSVP</sequence>
<keyword evidence="1" id="KW-0175">Coiled coil</keyword>
<evidence type="ECO:0000313" key="2">
    <source>
        <dbReference type="EMBL" id="KAH3754728.1"/>
    </source>
</evidence>
<organism evidence="2 3">
    <name type="scientific">Dreissena polymorpha</name>
    <name type="common">Zebra mussel</name>
    <name type="synonym">Mytilus polymorpha</name>
    <dbReference type="NCBI Taxonomy" id="45954"/>
    <lineage>
        <taxon>Eukaryota</taxon>
        <taxon>Metazoa</taxon>
        <taxon>Spiralia</taxon>
        <taxon>Lophotrochozoa</taxon>
        <taxon>Mollusca</taxon>
        <taxon>Bivalvia</taxon>
        <taxon>Autobranchia</taxon>
        <taxon>Heteroconchia</taxon>
        <taxon>Euheterodonta</taxon>
        <taxon>Imparidentia</taxon>
        <taxon>Neoheterodontei</taxon>
        <taxon>Myida</taxon>
        <taxon>Dreissenoidea</taxon>
        <taxon>Dreissenidae</taxon>
        <taxon>Dreissena</taxon>
    </lineage>
</organism>
<dbReference type="AlphaFoldDB" id="A0A9D4DTH2"/>
<proteinExistence type="predicted"/>
<dbReference type="PANTHER" id="PTHR21707:SF42">
    <property type="entry name" value="FLAGELLUM-ASSOCIATED COILED-COIL DOMAIN-CONTAINING PROTEIN 1"/>
    <property type="match status" value="1"/>
</dbReference>
<evidence type="ECO:0000256" key="1">
    <source>
        <dbReference type="SAM" id="Coils"/>
    </source>
</evidence>
<evidence type="ECO:0000313" key="3">
    <source>
        <dbReference type="Proteomes" id="UP000828390"/>
    </source>
</evidence>
<feature type="coiled-coil region" evidence="1">
    <location>
        <begin position="183"/>
        <end position="363"/>
    </location>
</feature>
<dbReference type="GO" id="GO:0005737">
    <property type="term" value="C:cytoplasm"/>
    <property type="evidence" value="ECO:0007669"/>
    <property type="project" value="TreeGrafter"/>
</dbReference>
<name>A0A9D4DTH2_DREPO</name>
<dbReference type="EMBL" id="JAIWYP010000010">
    <property type="protein sequence ID" value="KAH3754728.1"/>
    <property type="molecule type" value="Genomic_DNA"/>
</dbReference>
<accession>A0A9D4DTH2</accession>
<dbReference type="Proteomes" id="UP000828390">
    <property type="component" value="Unassembled WGS sequence"/>
</dbReference>
<gene>
    <name evidence="2" type="ORF">DPMN_189409</name>
</gene>
<reference evidence="2" key="2">
    <citation type="submission" date="2020-11" db="EMBL/GenBank/DDBJ databases">
        <authorList>
            <person name="McCartney M.A."/>
            <person name="Auch B."/>
            <person name="Kono T."/>
            <person name="Mallez S."/>
            <person name="Becker A."/>
            <person name="Gohl D.M."/>
            <person name="Silverstein K.A.T."/>
            <person name="Koren S."/>
            <person name="Bechman K.B."/>
            <person name="Herman A."/>
            <person name="Abrahante J.E."/>
            <person name="Garbe J."/>
        </authorList>
    </citation>
    <scope>NUCLEOTIDE SEQUENCE</scope>
    <source>
        <strain evidence="2">Duluth1</strain>
        <tissue evidence="2">Whole animal</tissue>
    </source>
</reference>
<reference evidence="2" key="1">
    <citation type="journal article" date="2019" name="bioRxiv">
        <title>The Genome of the Zebra Mussel, Dreissena polymorpha: A Resource for Invasive Species Research.</title>
        <authorList>
            <person name="McCartney M.A."/>
            <person name="Auch B."/>
            <person name="Kono T."/>
            <person name="Mallez S."/>
            <person name="Zhang Y."/>
            <person name="Obille A."/>
            <person name="Becker A."/>
            <person name="Abrahante J.E."/>
            <person name="Garbe J."/>
            <person name="Badalamenti J.P."/>
            <person name="Herman A."/>
            <person name="Mangelson H."/>
            <person name="Liachko I."/>
            <person name="Sullivan S."/>
            <person name="Sone E.D."/>
            <person name="Koren S."/>
            <person name="Silverstein K.A.T."/>
            <person name="Beckman K.B."/>
            <person name="Gohl D.M."/>
        </authorList>
    </citation>
    <scope>NUCLEOTIDE SEQUENCE</scope>
    <source>
        <strain evidence="2">Duluth1</strain>
        <tissue evidence="2">Whole animal</tissue>
    </source>
</reference>
<keyword evidence="3" id="KW-1185">Reference proteome</keyword>
<protein>
    <submittedName>
        <fullName evidence="2">Uncharacterized protein</fullName>
    </submittedName>
</protein>